<keyword evidence="2" id="KW-1185">Reference proteome</keyword>
<gene>
    <name evidence="1" type="ORF">QFC19_004110</name>
</gene>
<reference evidence="1" key="1">
    <citation type="submission" date="2023-04" db="EMBL/GenBank/DDBJ databases">
        <title>Draft Genome sequencing of Naganishia species isolated from polar environments using Oxford Nanopore Technology.</title>
        <authorList>
            <person name="Leo P."/>
            <person name="Venkateswaran K."/>
        </authorList>
    </citation>
    <scope>NUCLEOTIDE SEQUENCE</scope>
    <source>
        <strain evidence="1">MNA-CCFEE 5261</strain>
    </source>
</reference>
<comment type="caution">
    <text evidence="1">The sequence shown here is derived from an EMBL/GenBank/DDBJ whole genome shotgun (WGS) entry which is preliminary data.</text>
</comment>
<accession>A0ACC2VZS1</accession>
<protein>
    <submittedName>
        <fullName evidence="1">Uncharacterized protein</fullName>
    </submittedName>
</protein>
<name>A0ACC2VZS1_9TREE</name>
<sequence length="457" mass="49153">MSSEIEGTTPAAVEQANQPVAASNVEEGLDVKANDQPASDKVEPTASLTASQDSVAHNDILAQEQQETATQEQQAAPTISANQAQPKLNPGASEFISRSSSTGPGADAGPPPVLSSHSGQNSRTDGKPNALSHSRHAGPRGAPIRPGRQSIPNNRPSHDQPENPVELANPVDAGNVVNAAGMMGFRPPRASREPRPPRGYIPPAPERKARLTADELEEKMAKMRLLNERTQAEQEARNADAQAYERQVSAEKERIAKERERRKAEEEAKSKRTLAVQANIDQQREQFRQRKLKLLESQGEQPRADTDEGDEERSDSYRSFGTNRAQERGGAGEYGGYGYRGGRGGSHGGGGGHGYGNQGEGWQEGRRTQEHGHYSAGSGREDFRGRGRGRGAARGARQNTGDLPRSTGQNPKTAKQAQTSVIPDTKDETSFPALGDRQKESGVGSQQQTSQTKGDQE</sequence>
<dbReference type="Proteomes" id="UP001241377">
    <property type="component" value="Unassembled WGS sequence"/>
</dbReference>
<proteinExistence type="predicted"/>
<evidence type="ECO:0000313" key="1">
    <source>
        <dbReference type="EMBL" id="KAJ9104126.1"/>
    </source>
</evidence>
<dbReference type="EMBL" id="JASBWR010000042">
    <property type="protein sequence ID" value="KAJ9104126.1"/>
    <property type="molecule type" value="Genomic_DNA"/>
</dbReference>
<organism evidence="1 2">
    <name type="scientific">Naganishia cerealis</name>
    <dbReference type="NCBI Taxonomy" id="610337"/>
    <lineage>
        <taxon>Eukaryota</taxon>
        <taxon>Fungi</taxon>
        <taxon>Dikarya</taxon>
        <taxon>Basidiomycota</taxon>
        <taxon>Agaricomycotina</taxon>
        <taxon>Tremellomycetes</taxon>
        <taxon>Filobasidiales</taxon>
        <taxon>Filobasidiaceae</taxon>
        <taxon>Naganishia</taxon>
    </lineage>
</organism>
<evidence type="ECO:0000313" key="2">
    <source>
        <dbReference type="Proteomes" id="UP001241377"/>
    </source>
</evidence>